<evidence type="ECO:0000313" key="1">
    <source>
        <dbReference type="EMBL" id="CAI9612783.1"/>
    </source>
</evidence>
<accession>A0ABN9GZB0</accession>
<comment type="caution">
    <text evidence="1">The sequence shown here is derived from an EMBL/GenBank/DDBJ whole genome shotgun (WGS) entry which is preliminary data.</text>
</comment>
<keyword evidence="2" id="KW-1185">Reference proteome</keyword>
<evidence type="ECO:0000313" key="2">
    <source>
        <dbReference type="Proteomes" id="UP001162483"/>
    </source>
</evidence>
<dbReference type="Proteomes" id="UP001162483">
    <property type="component" value="Unassembled WGS sequence"/>
</dbReference>
<proteinExistence type="predicted"/>
<feature type="non-terminal residue" evidence="1">
    <location>
        <position position="47"/>
    </location>
</feature>
<organism evidence="1 2">
    <name type="scientific">Staurois parvus</name>
    <dbReference type="NCBI Taxonomy" id="386267"/>
    <lineage>
        <taxon>Eukaryota</taxon>
        <taxon>Metazoa</taxon>
        <taxon>Chordata</taxon>
        <taxon>Craniata</taxon>
        <taxon>Vertebrata</taxon>
        <taxon>Euteleostomi</taxon>
        <taxon>Amphibia</taxon>
        <taxon>Batrachia</taxon>
        <taxon>Anura</taxon>
        <taxon>Neobatrachia</taxon>
        <taxon>Ranoidea</taxon>
        <taxon>Ranidae</taxon>
        <taxon>Staurois</taxon>
    </lineage>
</organism>
<protein>
    <submittedName>
        <fullName evidence="1">Uncharacterized protein</fullName>
    </submittedName>
</protein>
<reference evidence="1" key="1">
    <citation type="submission" date="2023-05" db="EMBL/GenBank/DDBJ databases">
        <authorList>
            <person name="Stuckert A."/>
        </authorList>
    </citation>
    <scope>NUCLEOTIDE SEQUENCE</scope>
</reference>
<gene>
    <name evidence="1" type="ORF">SPARVUS_LOCUS14772122</name>
</gene>
<name>A0ABN9GZB0_9NEOB</name>
<dbReference type="EMBL" id="CATNWA010019357">
    <property type="protein sequence ID" value="CAI9612783.1"/>
    <property type="molecule type" value="Genomic_DNA"/>
</dbReference>
<sequence>MGTGMWAQRGGTDGDTLIIRALIITISGRRGLPITGISYFYVISCDW</sequence>